<dbReference type="GO" id="GO:0016787">
    <property type="term" value="F:hydrolase activity"/>
    <property type="evidence" value="ECO:0007669"/>
    <property type="project" value="UniProtKB-KW"/>
</dbReference>
<dbReference type="Gene3D" id="3.40.50.1820">
    <property type="entry name" value="alpha/beta hydrolase"/>
    <property type="match status" value="1"/>
</dbReference>
<keyword evidence="1 4" id="KW-0378">Hydrolase</keyword>
<dbReference type="Pfam" id="PF20434">
    <property type="entry name" value="BD-FAE"/>
    <property type="match status" value="1"/>
</dbReference>
<dbReference type="RefSeq" id="WP_161008847.1">
    <property type="nucleotide sequence ID" value="NZ_WWCN01000015.1"/>
</dbReference>
<feature type="chain" id="PRO_5026887901" evidence="2">
    <location>
        <begin position="20"/>
        <end position="311"/>
    </location>
</feature>
<dbReference type="SUPFAM" id="SSF53474">
    <property type="entry name" value="alpha/beta-Hydrolases"/>
    <property type="match status" value="1"/>
</dbReference>
<dbReference type="PANTHER" id="PTHR48081">
    <property type="entry name" value="AB HYDROLASE SUPERFAMILY PROTEIN C4A8.06C"/>
    <property type="match status" value="1"/>
</dbReference>
<feature type="domain" description="BD-FAE-like" evidence="3">
    <location>
        <begin position="164"/>
        <end position="214"/>
    </location>
</feature>
<feature type="signal peptide" evidence="2">
    <location>
        <begin position="1"/>
        <end position="19"/>
    </location>
</feature>
<reference evidence="4 5" key="1">
    <citation type="submission" date="2019-12" db="EMBL/GenBank/DDBJ databases">
        <title>Novel species isolated from a subtropical stream in China.</title>
        <authorList>
            <person name="Lu H."/>
        </authorList>
    </citation>
    <scope>NUCLEOTIDE SEQUENCE [LARGE SCALE GENOMIC DNA]</scope>
    <source>
        <strain evidence="4 5">FT135W</strain>
    </source>
</reference>
<keyword evidence="5" id="KW-1185">Reference proteome</keyword>
<dbReference type="AlphaFoldDB" id="A0A6L8KEG1"/>
<evidence type="ECO:0000259" key="3">
    <source>
        <dbReference type="Pfam" id="PF20434"/>
    </source>
</evidence>
<protein>
    <submittedName>
        <fullName evidence="4">Alpha/beta hydrolase fold domain-containing protein</fullName>
    </submittedName>
</protein>
<keyword evidence="2" id="KW-0732">Signal</keyword>
<accession>A0A6L8KEG1</accession>
<dbReference type="InterPro" id="IPR050300">
    <property type="entry name" value="GDXG_lipolytic_enzyme"/>
</dbReference>
<gene>
    <name evidence="4" type="ORF">GTP46_22480</name>
</gene>
<proteinExistence type="predicted"/>
<dbReference type="InterPro" id="IPR029058">
    <property type="entry name" value="AB_hydrolase_fold"/>
</dbReference>
<dbReference type="InterPro" id="IPR049492">
    <property type="entry name" value="BD-FAE-like_dom"/>
</dbReference>
<dbReference type="PANTHER" id="PTHR48081:SF6">
    <property type="entry name" value="PEPTIDASE S9 PROLYL OLIGOPEPTIDASE CATALYTIC DOMAIN-CONTAINING PROTEIN"/>
    <property type="match status" value="1"/>
</dbReference>
<name>A0A6L8KEG1_9BURK</name>
<evidence type="ECO:0000313" key="4">
    <source>
        <dbReference type="EMBL" id="MYM25400.1"/>
    </source>
</evidence>
<evidence type="ECO:0000313" key="5">
    <source>
        <dbReference type="Proteomes" id="UP000479335"/>
    </source>
</evidence>
<sequence length="311" mass="32724">MQRYLIAALLAGAASVAGAQDQPRTMQDMVSFLAAHPPMTISPAVEASVPIAAGGSAATEDWMNMFGLRVVRNVTQPALYPVRPAAGKANGTAVIIAPGGAFLSLAFDTEGMMVARYLAQRGITSFVLKYRLDPTPKEAPAFLRVVGERMSGGNPRRTHIDPAESADIPLAQEDGLAAVRWVRGHAAEYGVDPARIGIIGFSAGAVTAMNVATAYDAGSRPDFVGAIYGAAPERPVPKDAPPVFVALAADDGIMAYAGVPIFEAWRAAGRSAELHVYAAGEHGFGMRKVGTSADNWNEHFVQWLKGVKLVP</sequence>
<evidence type="ECO:0000256" key="2">
    <source>
        <dbReference type="SAM" id="SignalP"/>
    </source>
</evidence>
<evidence type="ECO:0000256" key="1">
    <source>
        <dbReference type="ARBA" id="ARBA00022801"/>
    </source>
</evidence>
<dbReference type="Proteomes" id="UP000479335">
    <property type="component" value="Unassembled WGS sequence"/>
</dbReference>
<comment type="caution">
    <text evidence="4">The sequence shown here is derived from an EMBL/GenBank/DDBJ whole genome shotgun (WGS) entry which is preliminary data.</text>
</comment>
<organism evidence="4 5">
    <name type="scientific">Duganella flavida</name>
    <dbReference type="NCBI Taxonomy" id="2692175"/>
    <lineage>
        <taxon>Bacteria</taxon>
        <taxon>Pseudomonadati</taxon>
        <taxon>Pseudomonadota</taxon>
        <taxon>Betaproteobacteria</taxon>
        <taxon>Burkholderiales</taxon>
        <taxon>Oxalobacteraceae</taxon>
        <taxon>Telluria group</taxon>
        <taxon>Duganella</taxon>
    </lineage>
</organism>
<dbReference type="EMBL" id="WWCN01000015">
    <property type="protein sequence ID" value="MYM25400.1"/>
    <property type="molecule type" value="Genomic_DNA"/>
</dbReference>